<proteinExistence type="predicted"/>
<protein>
    <submittedName>
        <fullName evidence="1">Uncharacterized protein</fullName>
    </submittedName>
</protein>
<evidence type="ECO:0000313" key="2">
    <source>
        <dbReference type="Proteomes" id="UP001307889"/>
    </source>
</evidence>
<gene>
    <name evidence="1" type="ORF">NTJ_13370</name>
</gene>
<evidence type="ECO:0000313" key="1">
    <source>
        <dbReference type="EMBL" id="BET00554.1"/>
    </source>
</evidence>
<sequence>MPAYPRWPSLRYVADTLEIESNSPSRPFCGDIVFVVTSLPLSSSTSDRTLKGVDPQLCYALWFGGR</sequence>
<accession>A0ABN7B8H7</accession>
<organism evidence="1 2">
    <name type="scientific">Nesidiocoris tenuis</name>
    <dbReference type="NCBI Taxonomy" id="355587"/>
    <lineage>
        <taxon>Eukaryota</taxon>
        <taxon>Metazoa</taxon>
        <taxon>Ecdysozoa</taxon>
        <taxon>Arthropoda</taxon>
        <taxon>Hexapoda</taxon>
        <taxon>Insecta</taxon>
        <taxon>Pterygota</taxon>
        <taxon>Neoptera</taxon>
        <taxon>Paraneoptera</taxon>
        <taxon>Hemiptera</taxon>
        <taxon>Heteroptera</taxon>
        <taxon>Panheteroptera</taxon>
        <taxon>Cimicomorpha</taxon>
        <taxon>Miridae</taxon>
        <taxon>Dicyphina</taxon>
        <taxon>Nesidiocoris</taxon>
    </lineage>
</organism>
<reference evidence="1 2" key="1">
    <citation type="submission" date="2023-09" db="EMBL/GenBank/DDBJ databases">
        <title>Nesidiocoris tenuis whole genome shotgun sequence.</title>
        <authorList>
            <person name="Shibata T."/>
            <person name="Shimoda M."/>
            <person name="Kobayashi T."/>
            <person name="Uehara T."/>
        </authorList>
    </citation>
    <scope>NUCLEOTIDE SEQUENCE [LARGE SCALE GENOMIC DNA]</scope>
    <source>
        <strain evidence="1 2">Japan</strain>
    </source>
</reference>
<name>A0ABN7B8H7_9HEMI</name>
<dbReference type="EMBL" id="AP028919">
    <property type="protein sequence ID" value="BET00554.1"/>
    <property type="molecule type" value="Genomic_DNA"/>
</dbReference>
<dbReference type="Proteomes" id="UP001307889">
    <property type="component" value="Chromosome 11"/>
</dbReference>
<keyword evidence="2" id="KW-1185">Reference proteome</keyword>